<evidence type="ECO:0000256" key="1">
    <source>
        <dbReference type="SAM" id="MobiDB-lite"/>
    </source>
</evidence>
<reference evidence="4" key="1">
    <citation type="journal article" date="2019" name="Int. J. Syst. Evol. Microbiol.">
        <title>The Global Catalogue of Microorganisms (GCM) 10K type strain sequencing project: providing services to taxonomists for standard genome sequencing and annotation.</title>
        <authorList>
            <consortium name="The Broad Institute Genomics Platform"/>
            <consortium name="The Broad Institute Genome Sequencing Center for Infectious Disease"/>
            <person name="Wu L."/>
            <person name="Ma J."/>
        </authorList>
    </citation>
    <scope>NUCLEOTIDE SEQUENCE [LARGE SCALE GENOMIC DNA]</scope>
    <source>
        <strain evidence="4">JCM 9371</strain>
    </source>
</reference>
<dbReference type="EMBL" id="JBHTGP010000041">
    <property type="protein sequence ID" value="MFD0692428.1"/>
    <property type="molecule type" value="Genomic_DNA"/>
</dbReference>
<feature type="transmembrane region" description="Helical" evidence="2">
    <location>
        <begin position="148"/>
        <end position="169"/>
    </location>
</feature>
<feature type="transmembrane region" description="Helical" evidence="2">
    <location>
        <begin position="45"/>
        <end position="65"/>
    </location>
</feature>
<feature type="region of interest" description="Disordered" evidence="1">
    <location>
        <begin position="16"/>
        <end position="36"/>
    </location>
</feature>
<organism evidence="3 4">
    <name type="scientific">Actinomadura fibrosa</name>
    <dbReference type="NCBI Taxonomy" id="111802"/>
    <lineage>
        <taxon>Bacteria</taxon>
        <taxon>Bacillati</taxon>
        <taxon>Actinomycetota</taxon>
        <taxon>Actinomycetes</taxon>
        <taxon>Streptosporangiales</taxon>
        <taxon>Thermomonosporaceae</taxon>
        <taxon>Actinomadura</taxon>
    </lineage>
</organism>
<keyword evidence="2" id="KW-1133">Transmembrane helix</keyword>
<proteinExistence type="predicted"/>
<protein>
    <submittedName>
        <fullName evidence="3">DUF3592 domain-containing protein</fullName>
    </submittedName>
</protein>
<evidence type="ECO:0000256" key="2">
    <source>
        <dbReference type="SAM" id="Phobius"/>
    </source>
</evidence>
<gene>
    <name evidence="3" type="ORF">ACFQZM_48640</name>
</gene>
<feature type="compositionally biased region" description="Pro residues" evidence="1">
    <location>
        <begin position="26"/>
        <end position="36"/>
    </location>
</feature>
<keyword evidence="2" id="KW-0472">Membrane</keyword>
<sequence length="186" mass="20891">MRWWQNRMAALDRRHRARFGDDADPLPEPPPGEPRPPLMRIKKRSALVIAAFAALLSFLAVWQTLQEIQRVREGETASGIVVKVATVNRRTYAEVEFTTSAGQRVHAKISRGDWRRLPKTGDSVRVRYAISHPGGTAVDARRGAFLRAAFLLLLWIMTLASLGAAYAGWRWSRTPGRPRNIASNLP</sequence>
<dbReference type="RefSeq" id="WP_131756198.1">
    <property type="nucleotide sequence ID" value="NZ_CAACUY010000013.1"/>
</dbReference>
<name>A0ABW2Y3R8_9ACTN</name>
<keyword evidence="2" id="KW-0812">Transmembrane</keyword>
<dbReference type="Proteomes" id="UP001597063">
    <property type="component" value="Unassembled WGS sequence"/>
</dbReference>
<evidence type="ECO:0000313" key="3">
    <source>
        <dbReference type="EMBL" id="MFD0692428.1"/>
    </source>
</evidence>
<accession>A0ABW2Y3R8</accession>
<evidence type="ECO:0000313" key="4">
    <source>
        <dbReference type="Proteomes" id="UP001597063"/>
    </source>
</evidence>
<keyword evidence="4" id="KW-1185">Reference proteome</keyword>
<comment type="caution">
    <text evidence="3">The sequence shown here is derived from an EMBL/GenBank/DDBJ whole genome shotgun (WGS) entry which is preliminary data.</text>
</comment>